<feature type="transmembrane region" description="Helical" evidence="10">
    <location>
        <begin position="12"/>
        <end position="29"/>
    </location>
</feature>
<evidence type="ECO:0000256" key="10">
    <source>
        <dbReference type="SAM" id="Phobius"/>
    </source>
</evidence>
<keyword evidence="4" id="KW-0874">Quinone</keyword>
<evidence type="ECO:0000256" key="5">
    <source>
        <dbReference type="ARBA" id="ARBA00022989"/>
    </source>
</evidence>
<dbReference type="GO" id="GO:0048038">
    <property type="term" value="F:quinone binding"/>
    <property type="evidence" value="ECO:0007669"/>
    <property type="project" value="UniProtKB-KW"/>
</dbReference>
<keyword evidence="13" id="KW-1185">Reference proteome</keyword>
<keyword evidence="9" id="KW-0676">Redox-active center</keyword>
<keyword evidence="3 10" id="KW-0812">Transmembrane</keyword>
<keyword evidence="7 10" id="KW-0472">Membrane</keyword>
<feature type="transmembrane region" description="Helical" evidence="10">
    <location>
        <begin position="106"/>
        <end position="129"/>
    </location>
</feature>
<evidence type="ECO:0000256" key="9">
    <source>
        <dbReference type="ARBA" id="ARBA00023284"/>
    </source>
</evidence>
<dbReference type="InterPro" id="IPR041714">
    <property type="entry name" value="VKOR_Actinobacteria"/>
</dbReference>
<comment type="similarity">
    <text evidence="2">Belongs to the VKOR family.</text>
</comment>
<dbReference type="SMART" id="SM00756">
    <property type="entry name" value="VKc"/>
    <property type="match status" value="1"/>
</dbReference>
<feature type="domain" description="Vitamin K epoxide reductase" evidence="11">
    <location>
        <begin position="10"/>
        <end position="151"/>
    </location>
</feature>
<protein>
    <recommendedName>
        <fullName evidence="11">Vitamin K epoxide reductase domain-containing protein</fullName>
    </recommendedName>
</protein>
<dbReference type="GO" id="GO:0016020">
    <property type="term" value="C:membrane"/>
    <property type="evidence" value="ECO:0007669"/>
    <property type="project" value="UniProtKB-SubCell"/>
</dbReference>
<proteinExistence type="inferred from homology"/>
<gene>
    <name evidence="12" type="ORF">GB864_04430</name>
</gene>
<evidence type="ECO:0000313" key="13">
    <source>
        <dbReference type="Proteomes" id="UP000438182"/>
    </source>
</evidence>
<dbReference type="AlphaFoldDB" id="A0A6I4NTT2"/>
<keyword evidence="5 10" id="KW-1133">Transmembrane helix</keyword>
<dbReference type="InterPro" id="IPR038354">
    <property type="entry name" value="VKOR_sf"/>
</dbReference>
<organism evidence="12 13">
    <name type="scientific">Agromyces seonyuensis</name>
    <dbReference type="NCBI Taxonomy" id="2662446"/>
    <lineage>
        <taxon>Bacteria</taxon>
        <taxon>Bacillati</taxon>
        <taxon>Actinomycetota</taxon>
        <taxon>Actinomycetes</taxon>
        <taxon>Micrococcales</taxon>
        <taxon>Microbacteriaceae</taxon>
        <taxon>Agromyces</taxon>
    </lineage>
</organism>
<dbReference type="Pfam" id="PF07884">
    <property type="entry name" value="VKOR"/>
    <property type="match status" value="1"/>
</dbReference>
<accession>A0A6I4NTT2</accession>
<feature type="transmembrane region" description="Helical" evidence="10">
    <location>
        <begin position="74"/>
        <end position="94"/>
    </location>
</feature>
<evidence type="ECO:0000256" key="1">
    <source>
        <dbReference type="ARBA" id="ARBA00004141"/>
    </source>
</evidence>
<dbReference type="Proteomes" id="UP000438182">
    <property type="component" value="Unassembled WGS sequence"/>
</dbReference>
<sequence>MPDAPPRQRPIGYAVFLVIAGLIGLLAAFELTVEKINTLAEPDYNAACNVGILVSCSTNLGSWQGSVFGFPNPLIGLMAWPCVVVVGVSLLAGARFPRWFHAVFNLGVAGALAFVIWLIGQSIYVLGVLCPWCMLTWSVTIPLFVAVTAGNLAGGVFGGGERTRRVGSVILSWTWVIALVGYAVVILLAQLRLDAIPTVIRELQNYYS</sequence>
<evidence type="ECO:0000256" key="6">
    <source>
        <dbReference type="ARBA" id="ARBA00023002"/>
    </source>
</evidence>
<dbReference type="EMBL" id="WSTA01000012">
    <property type="protein sequence ID" value="MWB97798.1"/>
    <property type="molecule type" value="Genomic_DNA"/>
</dbReference>
<evidence type="ECO:0000256" key="3">
    <source>
        <dbReference type="ARBA" id="ARBA00022692"/>
    </source>
</evidence>
<dbReference type="GO" id="GO:0016491">
    <property type="term" value="F:oxidoreductase activity"/>
    <property type="evidence" value="ECO:0007669"/>
    <property type="project" value="UniProtKB-KW"/>
</dbReference>
<evidence type="ECO:0000256" key="8">
    <source>
        <dbReference type="ARBA" id="ARBA00023157"/>
    </source>
</evidence>
<dbReference type="CDD" id="cd12922">
    <property type="entry name" value="VKOR_5"/>
    <property type="match status" value="1"/>
</dbReference>
<evidence type="ECO:0000256" key="2">
    <source>
        <dbReference type="ARBA" id="ARBA00006214"/>
    </source>
</evidence>
<evidence type="ECO:0000256" key="7">
    <source>
        <dbReference type="ARBA" id="ARBA00023136"/>
    </source>
</evidence>
<feature type="transmembrane region" description="Helical" evidence="10">
    <location>
        <begin position="169"/>
        <end position="189"/>
    </location>
</feature>
<evidence type="ECO:0000256" key="4">
    <source>
        <dbReference type="ARBA" id="ARBA00022719"/>
    </source>
</evidence>
<evidence type="ECO:0000313" key="12">
    <source>
        <dbReference type="EMBL" id="MWB97798.1"/>
    </source>
</evidence>
<dbReference type="RefSeq" id="WP_160423143.1">
    <property type="nucleotide sequence ID" value="NZ_WSTA01000012.1"/>
</dbReference>
<comment type="subcellular location">
    <subcellularLocation>
        <location evidence="1">Membrane</location>
        <topology evidence="1">Multi-pass membrane protein</topology>
    </subcellularLocation>
</comment>
<dbReference type="InterPro" id="IPR012932">
    <property type="entry name" value="VKOR"/>
</dbReference>
<feature type="transmembrane region" description="Helical" evidence="10">
    <location>
        <begin position="135"/>
        <end position="157"/>
    </location>
</feature>
<evidence type="ECO:0000259" key="11">
    <source>
        <dbReference type="SMART" id="SM00756"/>
    </source>
</evidence>
<dbReference type="Gene3D" id="1.20.1440.130">
    <property type="entry name" value="VKOR domain"/>
    <property type="match status" value="1"/>
</dbReference>
<reference evidence="12 13" key="1">
    <citation type="submission" date="2019-12" db="EMBL/GenBank/DDBJ databases">
        <authorList>
            <person name="Kim Y.S."/>
        </authorList>
    </citation>
    <scope>NUCLEOTIDE SEQUENCE [LARGE SCALE GENOMIC DNA]</scope>
    <source>
        <strain evidence="12 13">MMS17-SY077</strain>
    </source>
</reference>
<name>A0A6I4NTT2_9MICO</name>
<keyword evidence="8" id="KW-1015">Disulfide bond</keyword>
<comment type="caution">
    <text evidence="12">The sequence shown here is derived from an EMBL/GenBank/DDBJ whole genome shotgun (WGS) entry which is preliminary data.</text>
</comment>
<keyword evidence="6" id="KW-0560">Oxidoreductase</keyword>